<feature type="region of interest" description="Disordered" evidence="1">
    <location>
        <begin position="121"/>
        <end position="149"/>
    </location>
</feature>
<feature type="region of interest" description="Disordered" evidence="1">
    <location>
        <begin position="32"/>
        <end position="56"/>
    </location>
</feature>
<comment type="caution">
    <text evidence="2">The sequence shown here is derived from an EMBL/GenBank/DDBJ whole genome shotgun (WGS) entry which is preliminary data.</text>
</comment>
<feature type="compositionally biased region" description="Polar residues" evidence="1">
    <location>
        <begin position="135"/>
        <end position="149"/>
    </location>
</feature>
<proteinExistence type="predicted"/>
<evidence type="ECO:0000313" key="2">
    <source>
        <dbReference type="EMBL" id="OGD84423.1"/>
    </source>
</evidence>
<sequence length="220" mass="24021">MTKRLLPIAAAVIIIIAVAAAALFFQLKKSSKPSGETPASQMMEEQTARTTSGSSIRDLLGFGNNVTCTITYPSENGETKGTVYVASDERLRGDFTSNMEDKEIDSHMIQDGTYSYIWSSSSPQGTKMKLEDISSRQSPGPESQNQNIDLDQKVDYQCSPWSVDNSKFVPPADIEFIDFTSTMMQMQDQTNTTNQSQKAICDTITDPQAKAACLEATGGN</sequence>
<feature type="compositionally biased region" description="Polar residues" evidence="1">
    <location>
        <begin position="32"/>
        <end position="55"/>
    </location>
</feature>
<evidence type="ECO:0000313" key="3">
    <source>
        <dbReference type="Proteomes" id="UP000179252"/>
    </source>
</evidence>
<reference evidence="2 3" key="1">
    <citation type="journal article" date="2016" name="Nat. Commun.">
        <title>Thousands of microbial genomes shed light on interconnected biogeochemical processes in an aquifer system.</title>
        <authorList>
            <person name="Anantharaman K."/>
            <person name="Brown C.T."/>
            <person name="Hug L.A."/>
            <person name="Sharon I."/>
            <person name="Castelle C.J."/>
            <person name="Probst A.J."/>
            <person name="Thomas B.C."/>
            <person name="Singh A."/>
            <person name="Wilkins M.J."/>
            <person name="Karaoz U."/>
            <person name="Brodie E.L."/>
            <person name="Williams K.H."/>
            <person name="Hubbard S.S."/>
            <person name="Banfield J.F."/>
        </authorList>
    </citation>
    <scope>NUCLEOTIDE SEQUENCE [LARGE SCALE GENOMIC DNA]</scope>
</reference>
<dbReference type="Proteomes" id="UP000179252">
    <property type="component" value="Unassembled WGS sequence"/>
</dbReference>
<dbReference type="AlphaFoldDB" id="A0A1F5FXT2"/>
<gene>
    <name evidence="2" type="ORF">A2165_00660</name>
</gene>
<protein>
    <submittedName>
        <fullName evidence="2">Uncharacterized protein</fullName>
    </submittedName>
</protein>
<accession>A0A1F5FXT2</accession>
<evidence type="ECO:0000256" key="1">
    <source>
        <dbReference type="SAM" id="MobiDB-lite"/>
    </source>
</evidence>
<organism evidence="2 3">
    <name type="scientific">Candidatus Curtissbacteria bacterium RBG_13_40_7</name>
    <dbReference type="NCBI Taxonomy" id="1797706"/>
    <lineage>
        <taxon>Bacteria</taxon>
        <taxon>Candidatus Curtissiibacteriota</taxon>
    </lineage>
</organism>
<dbReference type="EMBL" id="MFAU01000022">
    <property type="protein sequence ID" value="OGD84423.1"/>
    <property type="molecule type" value="Genomic_DNA"/>
</dbReference>
<name>A0A1F5FXT2_9BACT</name>